<dbReference type="OrthoDB" id="9808582at2"/>
<dbReference type="SUPFAM" id="SSF52402">
    <property type="entry name" value="Adenine nucleotide alpha hydrolases-like"/>
    <property type="match status" value="1"/>
</dbReference>
<evidence type="ECO:0000256" key="1">
    <source>
        <dbReference type="ARBA" id="ARBA00008791"/>
    </source>
</evidence>
<evidence type="ECO:0000313" key="3">
    <source>
        <dbReference type="EMBL" id="CUS01936.1"/>
    </source>
</evidence>
<feature type="domain" description="UspA" evidence="2">
    <location>
        <begin position="1"/>
        <end position="148"/>
    </location>
</feature>
<dbReference type="InterPro" id="IPR006016">
    <property type="entry name" value="UspA"/>
</dbReference>
<dbReference type="Pfam" id="PF00582">
    <property type="entry name" value="Usp"/>
    <property type="match status" value="1"/>
</dbReference>
<accession>A0A160SXQ4</accession>
<evidence type="ECO:0000259" key="2">
    <source>
        <dbReference type="Pfam" id="PF00582"/>
    </source>
</evidence>
<dbReference type="EMBL" id="LN890655">
    <property type="protein sequence ID" value="CUS01936.1"/>
    <property type="molecule type" value="Genomic_DNA"/>
</dbReference>
<dbReference type="InterPro" id="IPR014729">
    <property type="entry name" value="Rossmann-like_a/b/a_fold"/>
</dbReference>
<keyword evidence="4" id="KW-1185">Reference proteome</keyword>
<dbReference type="KEGG" id="pbf:CFX0092_A0055"/>
<dbReference type="PRINTS" id="PR01438">
    <property type="entry name" value="UNVRSLSTRESS"/>
</dbReference>
<dbReference type="CDD" id="cd00293">
    <property type="entry name" value="USP-like"/>
    <property type="match status" value="1"/>
</dbReference>
<name>A0A160SXQ4_9CHLR</name>
<sequence length="151" mass="16313">MYKTILVPLDGSEVAEAILPHVEELAKLFGSTVILLQVMELPHLIALPKGEIYDALPQLTPAEVNQQLGETRRYLDGLVARLDADDISARALVENGPVVVTILRVARQEEAGLIAMASHGRGGPADVYYGSVAAGVLQRIDRPLLIVRAQK</sequence>
<dbReference type="RefSeq" id="WP_095041608.1">
    <property type="nucleotide sequence ID" value="NZ_LN890655.1"/>
</dbReference>
<proteinExistence type="inferred from homology"/>
<organism evidence="3 4">
    <name type="scientific">Candidatus Promineifilum breve</name>
    <dbReference type="NCBI Taxonomy" id="1806508"/>
    <lineage>
        <taxon>Bacteria</taxon>
        <taxon>Bacillati</taxon>
        <taxon>Chloroflexota</taxon>
        <taxon>Ardenticatenia</taxon>
        <taxon>Candidatus Promineifilales</taxon>
        <taxon>Candidatus Promineifilaceae</taxon>
        <taxon>Candidatus Promineifilum</taxon>
    </lineage>
</organism>
<comment type="similarity">
    <text evidence="1">Belongs to the universal stress protein A family.</text>
</comment>
<dbReference type="AlphaFoldDB" id="A0A160SXQ4"/>
<dbReference type="Gene3D" id="3.40.50.620">
    <property type="entry name" value="HUPs"/>
    <property type="match status" value="1"/>
</dbReference>
<dbReference type="PANTHER" id="PTHR46268:SF6">
    <property type="entry name" value="UNIVERSAL STRESS PROTEIN UP12"/>
    <property type="match status" value="1"/>
</dbReference>
<protein>
    <submittedName>
        <fullName evidence="3">Universal stress protein</fullName>
    </submittedName>
</protein>
<dbReference type="Proteomes" id="UP000215027">
    <property type="component" value="Chromosome I"/>
</dbReference>
<evidence type="ECO:0000313" key="4">
    <source>
        <dbReference type="Proteomes" id="UP000215027"/>
    </source>
</evidence>
<reference evidence="3" key="1">
    <citation type="submission" date="2016-01" db="EMBL/GenBank/DDBJ databases">
        <authorList>
            <person name="Mcilroy J.S."/>
            <person name="Karst M S."/>
            <person name="Albertsen M."/>
        </authorList>
    </citation>
    <scope>NUCLEOTIDE SEQUENCE</scope>
    <source>
        <strain evidence="3">Cfx-K</strain>
    </source>
</reference>
<gene>
    <name evidence="3" type="ORF">CFX0092_A0055</name>
</gene>
<dbReference type="InterPro" id="IPR006015">
    <property type="entry name" value="Universal_stress_UspA"/>
</dbReference>
<dbReference type="PANTHER" id="PTHR46268">
    <property type="entry name" value="STRESS RESPONSE PROTEIN NHAX"/>
    <property type="match status" value="1"/>
</dbReference>